<dbReference type="RefSeq" id="WP_209888790.1">
    <property type="nucleotide sequence ID" value="NZ_BAAAJV010000029.1"/>
</dbReference>
<dbReference type="PANTHER" id="PTHR31885">
    <property type="entry name" value="GH04784P"/>
    <property type="match status" value="1"/>
</dbReference>
<protein>
    <submittedName>
        <fullName evidence="7">Membrane protein YhhN</fullName>
    </submittedName>
</protein>
<organism evidence="7 8">
    <name type="scientific">Brachybacterium fresconis</name>
    <dbReference type="NCBI Taxonomy" id="173363"/>
    <lineage>
        <taxon>Bacteria</taxon>
        <taxon>Bacillati</taxon>
        <taxon>Actinomycetota</taxon>
        <taxon>Actinomycetes</taxon>
        <taxon>Micrococcales</taxon>
        <taxon>Dermabacteraceae</taxon>
        <taxon>Brachybacterium</taxon>
    </lineage>
</organism>
<accession>A0ABS4YI06</accession>
<gene>
    <name evidence="7" type="ORF">JOF44_001282</name>
</gene>
<dbReference type="Proteomes" id="UP000698222">
    <property type="component" value="Unassembled WGS sequence"/>
</dbReference>
<evidence type="ECO:0000256" key="5">
    <source>
        <dbReference type="ARBA" id="ARBA00023136"/>
    </source>
</evidence>
<dbReference type="PANTHER" id="PTHR31885:SF6">
    <property type="entry name" value="GH04784P"/>
    <property type="match status" value="1"/>
</dbReference>
<feature type="transmembrane region" description="Helical" evidence="6">
    <location>
        <begin position="21"/>
        <end position="47"/>
    </location>
</feature>
<comment type="subcellular location">
    <subcellularLocation>
        <location evidence="1">Membrane</location>
        <topology evidence="1">Multi-pass membrane protein</topology>
    </subcellularLocation>
</comment>
<keyword evidence="8" id="KW-1185">Reference proteome</keyword>
<keyword evidence="5 6" id="KW-0472">Membrane</keyword>
<feature type="transmembrane region" description="Helical" evidence="6">
    <location>
        <begin position="96"/>
        <end position="119"/>
    </location>
</feature>
<feature type="transmembrane region" description="Helical" evidence="6">
    <location>
        <begin position="166"/>
        <end position="186"/>
    </location>
</feature>
<evidence type="ECO:0000256" key="6">
    <source>
        <dbReference type="SAM" id="Phobius"/>
    </source>
</evidence>
<evidence type="ECO:0000256" key="4">
    <source>
        <dbReference type="ARBA" id="ARBA00022989"/>
    </source>
</evidence>
<evidence type="ECO:0000256" key="2">
    <source>
        <dbReference type="ARBA" id="ARBA00007375"/>
    </source>
</evidence>
<evidence type="ECO:0000256" key="1">
    <source>
        <dbReference type="ARBA" id="ARBA00004141"/>
    </source>
</evidence>
<evidence type="ECO:0000313" key="8">
    <source>
        <dbReference type="Proteomes" id="UP000698222"/>
    </source>
</evidence>
<comment type="similarity">
    <text evidence="2">Belongs to the TMEM86 family.</text>
</comment>
<feature type="transmembrane region" description="Helical" evidence="6">
    <location>
        <begin position="206"/>
        <end position="226"/>
    </location>
</feature>
<dbReference type="Pfam" id="PF07947">
    <property type="entry name" value="YhhN"/>
    <property type="match status" value="1"/>
</dbReference>
<name>A0ABS4YI06_9MICO</name>
<evidence type="ECO:0000313" key="7">
    <source>
        <dbReference type="EMBL" id="MBP2408379.1"/>
    </source>
</evidence>
<sequence>MDRAVTGRGRRPRTEAVRRRRAVVLLVLVWSVHLAAQLGGVAVLAGLTQVLAMPVLAAVLWTSTSSPRGPLVRLALGALALSWLGDSAPRLAPEELSFLVMVVFFLGAQVVYACAFWPYRHRSLLARPVRAAPYLVAAAAIVLVCAPSAGALLPAIAVYSAAIATMAVLATGLGRIGAVGGAVFVVSDSLIALDAFDVLTVADQGFWVMSTYLLAQLLLMVAVRRADAELRPVRTR</sequence>
<dbReference type="EMBL" id="JAGIOC010000001">
    <property type="protein sequence ID" value="MBP2408379.1"/>
    <property type="molecule type" value="Genomic_DNA"/>
</dbReference>
<feature type="transmembrane region" description="Helical" evidence="6">
    <location>
        <begin position="131"/>
        <end position="159"/>
    </location>
</feature>
<keyword evidence="3 6" id="KW-0812">Transmembrane</keyword>
<keyword evidence="4 6" id="KW-1133">Transmembrane helix</keyword>
<comment type="caution">
    <text evidence="7">The sequence shown here is derived from an EMBL/GenBank/DDBJ whole genome shotgun (WGS) entry which is preliminary data.</text>
</comment>
<evidence type="ECO:0000256" key="3">
    <source>
        <dbReference type="ARBA" id="ARBA00022692"/>
    </source>
</evidence>
<dbReference type="InterPro" id="IPR012506">
    <property type="entry name" value="TMEM86B-like"/>
</dbReference>
<proteinExistence type="inferred from homology"/>
<reference evidence="7 8" key="1">
    <citation type="submission" date="2021-03" db="EMBL/GenBank/DDBJ databases">
        <title>Sequencing the genomes of 1000 actinobacteria strains.</title>
        <authorList>
            <person name="Klenk H.-P."/>
        </authorList>
    </citation>
    <scope>NUCLEOTIDE SEQUENCE [LARGE SCALE GENOMIC DNA]</scope>
    <source>
        <strain evidence="7 8">DSM 14564</strain>
    </source>
</reference>